<accession>A0A6I0JJ42</accession>
<dbReference type="AlphaFoldDB" id="A0A6I0JJ42"/>
<dbReference type="InterPro" id="IPR036388">
    <property type="entry name" value="WH-like_DNA-bd_sf"/>
</dbReference>
<proteinExistence type="predicted"/>
<dbReference type="InterPro" id="IPR013324">
    <property type="entry name" value="RNA_pol_sigma_r3/r4-like"/>
</dbReference>
<feature type="non-terminal residue" evidence="2">
    <location>
        <position position="1"/>
    </location>
</feature>
<evidence type="ECO:0000259" key="1">
    <source>
        <dbReference type="Pfam" id="PF00196"/>
    </source>
</evidence>
<dbReference type="Pfam" id="PF00196">
    <property type="entry name" value="GerE"/>
    <property type="match status" value="1"/>
</dbReference>
<dbReference type="SUPFAM" id="SSF88659">
    <property type="entry name" value="Sigma3 and sigma4 domains of RNA polymerase sigma factors"/>
    <property type="match status" value="1"/>
</dbReference>
<comment type="caution">
    <text evidence="2">The sequence shown here is derived from an EMBL/GenBank/DDBJ whole genome shotgun (WGS) entry which is preliminary data.</text>
</comment>
<sequence>KEIADMLNISVKTINVHVAKALEIISNGLKK</sequence>
<evidence type="ECO:0000313" key="2">
    <source>
        <dbReference type="EMBL" id="KAB4113267.1"/>
    </source>
</evidence>
<dbReference type="RefSeq" id="WP_240059113.1">
    <property type="nucleotide sequence ID" value="NZ_WCUQ01000232.1"/>
</dbReference>
<dbReference type="InterPro" id="IPR000792">
    <property type="entry name" value="Tscrpt_reg_LuxR_C"/>
</dbReference>
<evidence type="ECO:0000313" key="3">
    <source>
        <dbReference type="Proteomes" id="UP000438773"/>
    </source>
</evidence>
<feature type="domain" description="HTH luxR-type" evidence="1">
    <location>
        <begin position="1"/>
        <end position="22"/>
    </location>
</feature>
<dbReference type="GO" id="GO:0006355">
    <property type="term" value="P:regulation of DNA-templated transcription"/>
    <property type="evidence" value="ECO:0007669"/>
    <property type="project" value="InterPro"/>
</dbReference>
<dbReference type="Proteomes" id="UP000438773">
    <property type="component" value="Unassembled WGS sequence"/>
</dbReference>
<name>A0A6I0JJ42_BACUN</name>
<reference evidence="2 3" key="1">
    <citation type="journal article" date="2019" name="Nat. Med.">
        <title>A library of human gut bacterial isolates paired with longitudinal multiomics data enables mechanistic microbiome research.</title>
        <authorList>
            <person name="Poyet M."/>
            <person name="Groussin M."/>
            <person name="Gibbons S.M."/>
            <person name="Avila-Pacheco J."/>
            <person name="Jiang X."/>
            <person name="Kearney S.M."/>
            <person name="Perrotta A.R."/>
            <person name="Berdy B."/>
            <person name="Zhao S."/>
            <person name="Lieberman T.D."/>
            <person name="Swanson P.K."/>
            <person name="Smith M."/>
            <person name="Roesemann S."/>
            <person name="Alexander J.E."/>
            <person name="Rich S.A."/>
            <person name="Livny J."/>
            <person name="Vlamakis H."/>
            <person name="Clish C."/>
            <person name="Bullock K."/>
            <person name="Deik A."/>
            <person name="Scott J."/>
            <person name="Pierce K.A."/>
            <person name="Xavier R.J."/>
            <person name="Alm E.J."/>
        </authorList>
    </citation>
    <scope>NUCLEOTIDE SEQUENCE [LARGE SCALE GENOMIC DNA]</scope>
    <source>
        <strain evidence="2 3">BIOML-A37</strain>
    </source>
</reference>
<dbReference type="EMBL" id="WCUQ01000232">
    <property type="protein sequence ID" value="KAB4113267.1"/>
    <property type="molecule type" value="Genomic_DNA"/>
</dbReference>
<organism evidence="2 3">
    <name type="scientific">Bacteroides uniformis</name>
    <dbReference type="NCBI Taxonomy" id="820"/>
    <lineage>
        <taxon>Bacteria</taxon>
        <taxon>Pseudomonadati</taxon>
        <taxon>Bacteroidota</taxon>
        <taxon>Bacteroidia</taxon>
        <taxon>Bacteroidales</taxon>
        <taxon>Bacteroidaceae</taxon>
        <taxon>Bacteroides</taxon>
    </lineage>
</organism>
<dbReference type="Gene3D" id="1.10.10.10">
    <property type="entry name" value="Winged helix-like DNA-binding domain superfamily/Winged helix DNA-binding domain"/>
    <property type="match status" value="1"/>
</dbReference>
<protein>
    <submittedName>
        <fullName evidence="2">RNA polymerase subunit sigma-70</fullName>
    </submittedName>
</protein>
<gene>
    <name evidence="2" type="ORF">GAQ75_24450</name>
</gene>